<comment type="caution">
    <text evidence="8">The sequence shown here is derived from an EMBL/GenBank/DDBJ whole genome shotgun (WGS) entry which is preliminary data.</text>
</comment>
<accession>A0AA88KJE2</accession>
<dbReference type="AlphaFoldDB" id="A0AA88KJE2"/>
<feature type="compositionally biased region" description="Low complexity" evidence="6">
    <location>
        <begin position="11"/>
        <end position="30"/>
    </location>
</feature>
<evidence type="ECO:0000313" key="9">
    <source>
        <dbReference type="Proteomes" id="UP000816034"/>
    </source>
</evidence>
<dbReference type="GO" id="GO:0000030">
    <property type="term" value="F:mannosyltransferase activity"/>
    <property type="evidence" value="ECO:0007669"/>
    <property type="project" value="TreeGrafter"/>
</dbReference>
<reference evidence="8 9" key="1">
    <citation type="journal article" date="2018" name="BMC Genomics">
        <title>The genome of Naegleria lovaniensis, the basis for a comparative approach to unravel pathogenicity factors of the human pathogenic amoeba N. fowleri.</title>
        <authorList>
            <person name="Liechti N."/>
            <person name="Schurch N."/>
            <person name="Bruggmann R."/>
            <person name="Wittwer M."/>
        </authorList>
    </citation>
    <scope>NUCLEOTIDE SEQUENCE [LARGE SCALE GENOMIC DNA]</scope>
    <source>
        <strain evidence="8 9">ATCC 30569</strain>
    </source>
</reference>
<organism evidence="8 9">
    <name type="scientific">Naegleria lovaniensis</name>
    <name type="common">Amoeba</name>
    <dbReference type="NCBI Taxonomy" id="51637"/>
    <lineage>
        <taxon>Eukaryota</taxon>
        <taxon>Discoba</taxon>
        <taxon>Heterolobosea</taxon>
        <taxon>Tetramitia</taxon>
        <taxon>Eutetramitia</taxon>
        <taxon>Vahlkampfiidae</taxon>
        <taxon>Naegleria</taxon>
    </lineage>
</organism>
<keyword evidence="9" id="KW-1185">Reference proteome</keyword>
<evidence type="ECO:0000256" key="7">
    <source>
        <dbReference type="SAM" id="Phobius"/>
    </source>
</evidence>
<dbReference type="GeneID" id="68096924"/>
<dbReference type="Gene3D" id="3.90.550.20">
    <property type="match status" value="1"/>
</dbReference>
<dbReference type="EMBL" id="PYSW02000021">
    <property type="protein sequence ID" value="KAG2383132.1"/>
    <property type="molecule type" value="Genomic_DNA"/>
</dbReference>
<dbReference type="GO" id="GO:0016020">
    <property type="term" value="C:membrane"/>
    <property type="evidence" value="ECO:0007669"/>
    <property type="project" value="UniProtKB-SubCell"/>
</dbReference>
<proteinExistence type="predicted"/>
<dbReference type="GO" id="GO:0051999">
    <property type="term" value="P:mannosyl-inositol phosphorylceramide biosynthetic process"/>
    <property type="evidence" value="ECO:0007669"/>
    <property type="project" value="TreeGrafter"/>
</dbReference>
<evidence type="ECO:0000256" key="4">
    <source>
        <dbReference type="ARBA" id="ARBA00022989"/>
    </source>
</evidence>
<evidence type="ECO:0000313" key="8">
    <source>
        <dbReference type="EMBL" id="KAG2383132.1"/>
    </source>
</evidence>
<evidence type="ECO:0000256" key="3">
    <source>
        <dbReference type="ARBA" id="ARBA00022692"/>
    </source>
</evidence>
<feature type="region of interest" description="Disordered" evidence="6">
    <location>
        <begin position="593"/>
        <end position="619"/>
    </location>
</feature>
<keyword evidence="5 7" id="KW-0472">Membrane</keyword>
<dbReference type="InterPro" id="IPR051706">
    <property type="entry name" value="Glycosyltransferase_domain"/>
</dbReference>
<gene>
    <name evidence="8" type="ORF">C9374_004469</name>
</gene>
<evidence type="ECO:0000256" key="5">
    <source>
        <dbReference type="ARBA" id="ARBA00023136"/>
    </source>
</evidence>
<comment type="subcellular location">
    <subcellularLocation>
        <location evidence="1">Membrane</location>
    </subcellularLocation>
</comment>
<protein>
    <submittedName>
        <fullName evidence="8">Uncharacterized protein</fullName>
    </submittedName>
</protein>
<evidence type="ECO:0000256" key="6">
    <source>
        <dbReference type="SAM" id="MobiDB-lite"/>
    </source>
</evidence>
<evidence type="ECO:0000256" key="1">
    <source>
        <dbReference type="ARBA" id="ARBA00004370"/>
    </source>
</evidence>
<feature type="transmembrane region" description="Helical" evidence="7">
    <location>
        <begin position="517"/>
        <end position="538"/>
    </location>
</feature>
<dbReference type="PANTHER" id="PTHR32385">
    <property type="entry name" value="MANNOSYL PHOSPHORYLINOSITOL CERAMIDE SYNTHASE"/>
    <property type="match status" value="1"/>
</dbReference>
<feature type="compositionally biased region" description="Polar residues" evidence="6">
    <location>
        <begin position="593"/>
        <end position="612"/>
    </location>
</feature>
<keyword evidence="3 7" id="KW-0812">Transmembrane</keyword>
<dbReference type="Proteomes" id="UP000816034">
    <property type="component" value="Unassembled WGS sequence"/>
</dbReference>
<dbReference type="InterPro" id="IPR029044">
    <property type="entry name" value="Nucleotide-diphossugar_trans"/>
</dbReference>
<dbReference type="PANTHER" id="PTHR32385:SF20">
    <property type="entry name" value="MANNOSYL PHOSPHORYLINOSITOL CERAMIDE SYNTHASE CSH1-RELATED"/>
    <property type="match status" value="1"/>
</dbReference>
<sequence length="619" mass="71561">MSPSFDKQKVSSSLPSLSISSSDASSTRNSTGISIRETCCCCCNTKYRSVFIFSFFATVLLIVALWIVPVLRLVRWNSNLFSQTGLRFVEDQFNMMIKSPSEYDLQAKVNVILQAEKETGIHVIHEYGIAKFSDDLTQILKLFHELKMKQERVRASNAKLFSETFRQNYEKLIQIYSNVLIRSQSVPRVIHQTFKTSNISQLPNHWKLSPEQWQFKNVVANSFIENSMTLSDNFKFDYSYKLWSDTDMEEYLQTQDWKSVSEFNKNYYEYFFKSLPQKIQKIDIIRYCWLSRIGGVYSDLDIRPQRNIEPILRYMELYHVTEGFFLRKSYLLEKMKTFLNQLESALQKSQVVPSSEGDSSTGLESSLQEITRDVLEIVNSPTRFSAIVPKTYPFGFSNDFLIGVKDSEFFQFVTMRAKFETFRWKILSYIPFARYANVMLTGGPMFLTDCVRQFTAQKLAQAQENGFRFSNTVALLDLGLYGANERSYLVHSDGNSWHTWEAKIIIDTWRKLNGSQWLRNALFVTVGGITLLVLIYMFRRLLKKKGMPLFCMRRNGNVSSHQAASEMMSFVKKENDVLKNDEESSIGITILSSHSKTDSASSQNDVSVSTGETVKRRKN</sequence>
<feature type="transmembrane region" description="Helical" evidence="7">
    <location>
        <begin position="50"/>
        <end position="71"/>
    </location>
</feature>
<feature type="region of interest" description="Disordered" evidence="6">
    <location>
        <begin position="1"/>
        <end position="30"/>
    </location>
</feature>
<dbReference type="InterPro" id="IPR007577">
    <property type="entry name" value="GlycoTrfase_DXD_sugar-bd_CS"/>
</dbReference>
<dbReference type="RefSeq" id="XP_044548811.1">
    <property type="nucleotide sequence ID" value="XM_044694111.1"/>
</dbReference>
<dbReference type="SUPFAM" id="SSF53448">
    <property type="entry name" value="Nucleotide-diphospho-sugar transferases"/>
    <property type="match status" value="1"/>
</dbReference>
<name>A0AA88KJE2_NAELO</name>
<keyword evidence="2" id="KW-0808">Transferase</keyword>
<keyword evidence="4 7" id="KW-1133">Transmembrane helix</keyword>
<dbReference type="Pfam" id="PF04488">
    <property type="entry name" value="Gly_transf_sug"/>
    <property type="match status" value="1"/>
</dbReference>
<evidence type="ECO:0000256" key="2">
    <source>
        <dbReference type="ARBA" id="ARBA00022679"/>
    </source>
</evidence>